<dbReference type="InterPro" id="IPR006059">
    <property type="entry name" value="SBP"/>
</dbReference>
<dbReference type="Pfam" id="PF01547">
    <property type="entry name" value="SBP_bac_1"/>
    <property type="match status" value="1"/>
</dbReference>
<keyword evidence="3" id="KW-1185">Reference proteome</keyword>
<accession>A0ABW3RXS3</accession>
<feature type="signal peptide" evidence="1">
    <location>
        <begin position="1"/>
        <end position="22"/>
    </location>
</feature>
<dbReference type="PROSITE" id="PS51257">
    <property type="entry name" value="PROKAR_LIPOPROTEIN"/>
    <property type="match status" value="1"/>
</dbReference>
<dbReference type="PANTHER" id="PTHR43649:SF14">
    <property type="entry name" value="BLR3389 PROTEIN"/>
    <property type="match status" value="1"/>
</dbReference>
<proteinExistence type="predicted"/>
<name>A0ABW3RXS3_9BACL</name>
<comment type="caution">
    <text evidence="2">The sequence shown here is derived from an EMBL/GenBank/DDBJ whole genome shotgun (WGS) entry which is preliminary data.</text>
</comment>
<dbReference type="RefSeq" id="WP_379319390.1">
    <property type="nucleotide sequence ID" value="NZ_JBHTLM010000007.1"/>
</dbReference>
<keyword evidence="1" id="KW-0732">Signal</keyword>
<dbReference type="InterPro" id="IPR050490">
    <property type="entry name" value="Bact_solute-bd_prot1"/>
</dbReference>
<sequence length="439" mass="47350">MKALLKKTASIVLALGLVGSMAACSSNSSSSGEKKSGDGGTVKLTLWDQSVGNTDPSAKILPEIIKKWNSDHPNIQVERTGTTGEQFKTKIKTALAANEAPDLFYGMGGGSFMQPYIDSGNVLDITSYVTDDLKAKMAPGMEKGITTNGKIYTLPVYTHIASLYVNTELFDKAGAKLPTNYTELLDAVTKLKAANITPAVIGEKDRWPGMYWYDIVAMRQAGNEAVMAAFKDPSKWDSPDFVAAATKMQEMAKAGAFNSSMFSMSYDEMLGAFNAGNAAMMFQANWVNAGIDDPSSKTKGKVKVIPFPIFEDGKGTNTEFFGGGQDGFYVSNTTKHPKEAVEFLTYLSEQLGTQGFLAGAGLPCWKTEGLDTSKLSELDKSSADLMNTATSFITWWDNILPADSAETHKNLIAQLLAGDMTPQDFCKQMAQLKATELSL</sequence>
<protein>
    <submittedName>
        <fullName evidence="2">Extracellular solute-binding protein</fullName>
    </submittedName>
</protein>
<evidence type="ECO:0000256" key="1">
    <source>
        <dbReference type="SAM" id="SignalP"/>
    </source>
</evidence>
<gene>
    <name evidence="2" type="ORF">ACFQ3W_11595</name>
</gene>
<dbReference type="Proteomes" id="UP001597262">
    <property type="component" value="Unassembled WGS sequence"/>
</dbReference>
<organism evidence="2 3">
    <name type="scientific">Paenibacillus puldeungensis</name>
    <dbReference type="NCBI Taxonomy" id="696536"/>
    <lineage>
        <taxon>Bacteria</taxon>
        <taxon>Bacillati</taxon>
        <taxon>Bacillota</taxon>
        <taxon>Bacilli</taxon>
        <taxon>Bacillales</taxon>
        <taxon>Paenibacillaceae</taxon>
        <taxon>Paenibacillus</taxon>
    </lineage>
</organism>
<dbReference type="EMBL" id="JBHTLM010000007">
    <property type="protein sequence ID" value="MFD1176940.1"/>
    <property type="molecule type" value="Genomic_DNA"/>
</dbReference>
<dbReference type="Gene3D" id="3.40.190.10">
    <property type="entry name" value="Periplasmic binding protein-like II"/>
    <property type="match status" value="2"/>
</dbReference>
<dbReference type="SUPFAM" id="SSF53850">
    <property type="entry name" value="Periplasmic binding protein-like II"/>
    <property type="match status" value="1"/>
</dbReference>
<evidence type="ECO:0000313" key="2">
    <source>
        <dbReference type="EMBL" id="MFD1176940.1"/>
    </source>
</evidence>
<evidence type="ECO:0000313" key="3">
    <source>
        <dbReference type="Proteomes" id="UP001597262"/>
    </source>
</evidence>
<feature type="chain" id="PRO_5046204261" evidence="1">
    <location>
        <begin position="23"/>
        <end position="439"/>
    </location>
</feature>
<reference evidence="3" key="1">
    <citation type="journal article" date="2019" name="Int. J. Syst. Evol. Microbiol.">
        <title>The Global Catalogue of Microorganisms (GCM) 10K type strain sequencing project: providing services to taxonomists for standard genome sequencing and annotation.</title>
        <authorList>
            <consortium name="The Broad Institute Genomics Platform"/>
            <consortium name="The Broad Institute Genome Sequencing Center for Infectious Disease"/>
            <person name="Wu L."/>
            <person name="Ma J."/>
        </authorList>
    </citation>
    <scope>NUCLEOTIDE SEQUENCE [LARGE SCALE GENOMIC DNA]</scope>
    <source>
        <strain evidence="3">CCUG 59189</strain>
    </source>
</reference>
<dbReference type="PANTHER" id="PTHR43649">
    <property type="entry name" value="ARABINOSE-BINDING PROTEIN-RELATED"/>
    <property type="match status" value="1"/>
</dbReference>